<name>A0A2K3LGA1_TRIPR</name>
<evidence type="ECO:0000256" key="6">
    <source>
        <dbReference type="ARBA" id="ARBA00022723"/>
    </source>
</evidence>
<feature type="transmembrane region" description="Helical" evidence="11">
    <location>
        <begin position="12"/>
        <end position="32"/>
    </location>
</feature>
<dbReference type="InterPro" id="IPR006593">
    <property type="entry name" value="Cyt_b561/ferric_Rdtase_TM"/>
</dbReference>
<dbReference type="GO" id="GO:0016020">
    <property type="term" value="C:membrane"/>
    <property type="evidence" value="ECO:0007669"/>
    <property type="project" value="UniProtKB-SubCell"/>
</dbReference>
<comment type="subcellular location">
    <subcellularLocation>
        <location evidence="2">Membrane</location>
        <topology evidence="2">Multi-pass membrane protein</topology>
    </subcellularLocation>
</comment>
<keyword evidence="9" id="KW-0408">Iron</keyword>
<dbReference type="Gene3D" id="1.20.120.1770">
    <property type="match status" value="1"/>
</dbReference>
<evidence type="ECO:0000256" key="5">
    <source>
        <dbReference type="ARBA" id="ARBA00022692"/>
    </source>
</evidence>
<organism evidence="13 14">
    <name type="scientific">Trifolium pratense</name>
    <name type="common">Red clover</name>
    <dbReference type="NCBI Taxonomy" id="57577"/>
    <lineage>
        <taxon>Eukaryota</taxon>
        <taxon>Viridiplantae</taxon>
        <taxon>Streptophyta</taxon>
        <taxon>Embryophyta</taxon>
        <taxon>Tracheophyta</taxon>
        <taxon>Spermatophyta</taxon>
        <taxon>Magnoliopsida</taxon>
        <taxon>eudicotyledons</taxon>
        <taxon>Gunneridae</taxon>
        <taxon>Pentapetalae</taxon>
        <taxon>rosids</taxon>
        <taxon>fabids</taxon>
        <taxon>Fabales</taxon>
        <taxon>Fabaceae</taxon>
        <taxon>Papilionoideae</taxon>
        <taxon>50 kb inversion clade</taxon>
        <taxon>NPAAA clade</taxon>
        <taxon>Hologalegina</taxon>
        <taxon>IRL clade</taxon>
        <taxon>Trifolieae</taxon>
        <taxon>Trifolium</taxon>
    </lineage>
</organism>
<protein>
    <submittedName>
        <fullName evidence="13">Putative transmembrane ascorbate ferrireductase 4-like protein</fullName>
    </submittedName>
</protein>
<keyword evidence="5 11" id="KW-0812">Transmembrane</keyword>
<evidence type="ECO:0000259" key="12">
    <source>
        <dbReference type="PROSITE" id="PS50939"/>
    </source>
</evidence>
<dbReference type="STRING" id="57577.A0A2K3LGA1"/>
<feature type="domain" description="Cytochrome b561" evidence="12">
    <location>
        <begin position="1"/>
        <end position="73"/>
    </location>
</feature>
<evidence type="ECO:0000256" key="9">
    <source>
        <dbReference type="ARBA" id="ARBA00023004"/>
    </source>
</evidence>
<sequence length="94" mass="10451">MRTVRIRILPWHVFVGLYTYALAVATAETGLLEKLTFLQTQRNVSKHSIESMVVNSLGIALALLSGFVILAAVSPKYQMLNTTLFYSDTRCLSS</sequence>
<dbReference type="PANTHER" id="PTHR10106">
    <property type="entry name" value="CYTOCHROME B561-RELATED"/>
    <property type="match status" value="1"/>
</dbReference>
<keyword evidence="4" id="KW-0349">Heme</keyword>
<dbReference type="Proteomes" id="UP000236291">
    <property type="component" value="Unassembled WGS sequence"/>
</dbReference>
<comment type="caution">
    <text evidence="13">The sequence shown here is derived from an EMBL/GenBank/DDBJ whole genome shotgun (WGS) entry which is preliminary data.</text>
</comment>
<evidence type="ECO:0000313" key="13">
    <source>
        <dbReference type="EMBL" id="PNX77556.1"/>
    </source>
</evidence>
<evidence type="ECO:0000256" key="4">
    <source>
        <dbReference type="ARBA" id="ARBA00022617"/>
    </source>
</evidence>
<evidence type="ECO:0000256" key="2">
    <source>
        <dbReference type="ARBA" id="ARBA00004141"/>
    </source>
</evidence>
<dbReference type="AlphaFoldDB" id="A0A2K3LGA1"/>
<evidence type="ECO:0000313" key="14">
    <source>
        <dbReference type="Proteomes" id="UP000236291"/>
    </source>
</evidence>
<gene>
    <name evidence="13" type="ORF">L195_g033524</name>
</gene>
<accession>A0A2K3LGA1</accession>
<feature type="transmembrane region" description="Helical" evidence="11">
    <location>
        <begin position="52"/>
        <end position="73"/>
    </location>
</feature>
<dbReference type="GO" id="GO:0046872">
    <property type="term" value="F:metal ion binding"/>
    <property type="evidence" value="ECO:0007669"/>
    <property type="project" value="UniProtKB-KW"/>
</dbReference>
<dbReference type="GO" id="GO:0016491">
    <property type="term" value="F:oxidoreductase activity"/>
    <property type="evidence" value="ECO:0007669"/>
    <property type="project" value="InterPro"/>
</dbReference>
<evidence type="ECO:0000256" key="3">
    <source>
        <dbReference type="ARBA" id="ARBA00022448"/>
    </source>
</evidence>
<keyword evidence="3" id="KW-0813">Transport</keyword>
<reference evidence="13 14" key="2">
    <citation type="journal article" date="2017" name="Front. Plant Sci.">
        <title>Gene Classification and Mining of Molecular Markers Useful in Red Clover (Trifolium pratense) Breeding.</title>
        <authorList>
            <person name="Istvanek J."/>
            <person name="Dluhosova J."/>
            <person name="Dluhos P."/>
            <person name="Patkova L."/>
            <person name="Nedelnik J."/>
            <person name="Repkova J."/>
        </authorList>
    </citation>
    <scope>NUCLEOTIDE SEQUENCE [LARGE SCALE GENOMIC DNA]</scope>
    <source>
        <strain evidence="14">cv. Tatra</strain>
        <tissue evidence="13">Young leaves</tissue>
    </source>
</reference>
<keyword evidence="6" id="KW-0479">Metal-binding</keyword>
<evidence type="ECO:0000256" key="8">
    <source>
        <dbReference type="ARBA" id="ARBA00022989"/>
    </source>
</evidence>
<dbReference type="PROSITE" id="PS50939">
    <property type="entry name" value="CYTOCHROME_B561"/>
    <property type="match status" value="1"/>
</dbReference>
<evidence type="ECO:0000256" key="10">
    <source>
        <dbReference type="ARBA" id="ARBA00023136"/>
    </source>
</evidence>
<proteinExistence type="predicted"/>
<keyword evidence="10 11" id="KW-0472">Membrane</keyword>
<evidence type="ECO:0000256" key="11">
    <source>
        <dbReference type="SAM" id="Phobius"/>
    </source>
</evidence>
<keyword evidence="8 11" id="KW-1133">Transmembrane helix</keyword>
<dbReference type="EMBL" id="ASHM01032565">
    <property type="protein sequence ID" value="PNX77556.1"/>
    <property type="molecule type" value="Genomic_DNA"/>
</dbReference>
<dbReference type="Pfam" id="PF03188">
    <property type="entry name" value="Cytochrom_B561"/>
    <property type="match status" value="1"/>
</dbReference>
<comment type="cofactor">
    <cofactor evidence="1">
        <name>heme b</name>
        <dbReference type="ChEBI" id="CHEBI:60344"/>
    </cofactor>
</comment>
<reference evidence="13 14" key="1">
    <citation type="journal article" date="2014" name="Am. J. Bot.">
        <title>Genome assembly and annotation for red clover (Trifolium pratense; Fabaceae).</title>
        <authorList>
            <person name="Istvanek J."/>
            <person name="Jaros M."/>
            <person name="Krenek A."/>
            <person name="Repkova J."/>
        </authorList>
    </citation>
    <scope>NUCLEOTIDE SEQUENCE [LARGE SCALE GENOMIC DNA]</scope>
    <source>
        <strain evidence="14">cv. Tatra</strain>
        <tissue evidence="13">Young leaves</tissue>
    </source>
</reference>
<evidence type="ECO:0000256" key="1">
    <source>
        <dbReference type="ARBA" id="ARBA00001970"/>
    </source>
</evidence>
<dbReference type="PANTHER" id="PTHR10106:SF41">
    <property type="entry name" value="TRANSMEMBRANE ASCORBATE FERRIREDUCTASE 4-RELATED"/>
    <property type="match status" value="1"/>
</dbReference>
<dbReference type="InterPro" id="IPR043205">
    <property type="entry name" value="CYB561/CYBRD1-like"/>
</dbReference>
<evidence type="ECO:0000256" key="7">
    <source>
        <dbReference type="ARBA" id="ARBA00022982"/>
    </source>
</evidence>
<keyword evidence="7" id="KW-0249">Electron transport</keyword>